<dbReference type="eggNOG" id="ENOG502S8WG">
    <property type="taxonomic scope" value="Eukaryota"/>
</dbReference>
<dbReference type="STRING" id="1229662.W3WLZ9"/>
<dbReference type="AlphaFoldDB" id="W3WLZ9"/>
<reference evidence="6" key="1">
    <citation type="journal article" date="2015" name="BMC Genomics">
        <title>Genomic and transcriptomic analysis of the endophytic fungus Pestalotiopsis fici reveals its lifestyle and high potential for synthesis of natural products.</title>
        <authorList>
            <person name="Wang X."/>
            <person name="Zhang X."/>
            <person name="Liu L."/>
            <person name="Xiang M."/>
            <person name="Wang W."/>
            <person name="Sun X."/>
            <person name="Che Y."/>
            <person name="Guo L."/>
            <person name="Liu G."/>
            <person name="Guo L."/>
            <person name="Wang C."/>
            <person name="Yin W.B."/>
            <person name="Stadler M."/>
            <person name="Zhang X."/>
            <person name="Liu X."/>
        </authorList>
    </citation>
    <scope>NUCLEOTIDE SEQUENCE [LARGE SCALE GENOMIC DNA]</scope>
    <source>
        <strain evidence="6">W106-1 / CGMCC3.15140</strain>
    </source>
</reference>
<dbReference type="Pfam" id="PF26121">
    <property type="entry name" value="HTH_CDT1"/>
    <property type="match status" value="1"/>
</dbReference>
<protein>
    <recommendedName>
        <fullName evidence="4">DNA replication factor Cdt1 C-terminal domain-containing protein</fullName>
    </recommendedName>
</protein>
<proteinExistence type="inferred from homology"/>
<gene>
    <name evidence="5" type="ORF">PFICI_13377</name>
</gene>
<dbReference type="OrthoDB" id="341730at2759"/>
<dbReference type="GeneID" id="19278390"/>
<comment type="similarity">
    <text evidence="1">Belongs to the Cdt1 family.</text>
</comment>
<name>W3WLZ9_PESFW</name>
<evidence type="ECO:0000313" key="5">
    <source>
        <dbReference type="EMBL" id="ETS74893.1"/>
    </source>
</evidence>
<dbReference type="RefSeq" id="XP_007840149.1">
    <property type="nucleotide sequence ID" value="XM_007841958.1"/>
</dbReference>
<dbReference type="HOGENOM" id="CLU_031309_1_1_1"/>
<feature type="compositionally biased region" description="Basic residues" evidence="3">
    <location>
        <begin position="107"/>
        <end position="118"/>
    </location>
</feature>
<dbReference type="OMA" id="WGKRQVT"/>
<dbReference type="EMBL" id="KI912119">
    <property type="protein sequence ID" value="ETS74893.1"/>
    <property type="molecule type" value="Genomic_DNA"/>
</dbReference>
<dbReference type="Gene3D" id="1.10.10.1420">
    <property type="entry name" value="DNA replication factor Cdt1, C-terminal WH domain"/>
    <property type="match status" value="1"/>
</dbReference>
<organism evidence="5 6">
    <name type="scientific">Pestalotiopsis fici (strain W106-1 / CGMCC3.15140)</name>
    <dbReference type="NCBI Taxonomy" id="1229662"/>
    <lineage>
        <taxon>Eukaryota</taxon>
        <taxon>Fungi</taxon>
        <taxon>Dikarya</taxon>
        <taxon>Ascomycota</taxon>
        <taxon>Pezizomycotina</taxon>
        <taxon>Sordariomycetes</taxon>
        <taxon>Xylariomycetidae</taxon>
        <taxon>Amphisphaeriales</taxon>
        <taxon>Sporocadaceae</taxon>
        <taxon>Pestalotiopsis</taxon>
    </lineage>
</organism>
<feature type="compositionally biased region" description="Polar residues" evidence="3">
    <location>
        <begin position="24"/>
        <end position="39"/>
    </location>
</feature>
<feature type="domain" description="DNA replication factor Cdt1 C-terminal" evidence="4">
    <location>
        <begin position="377"/>
        <end position="476"/>
    </location>
</feature>
<evidence type="ECO:0000313" key="6">
    <source>
        <dbReference type="Proteomes" id="UP000030651"/>
    </source>
</evidence>
<keyword evidence="6" id="KW-1185">Reference proteome</keyword>
<evidence type="ECO:0000256" key="1">
    <source>
        <dbReference type="ARBA" id="ARBA00008356"/>
    </source>
</evidence>
<feature type="compositionally biased region" description="Basic residues" evidence="3">
    <location>
        <begin position="1"/>
        <end position="12"/>
    </location>
</feature>
<keyword evidence="2" id="KW-0131">Cell cycle</keyword>
<dbReference type="InterPro" id="IPR038090">
    <property type="entry name" value="Cdt1_C_WH_dom_sf"/>
</dbReference>
<feature type="compositionally biased region" description="Low complexity" evidence="3">
    <location>
        <begin position="53"/>
        <end position="65"/>
    </location>
</feature>
<sequence length="506" mass="55021">MPAAVKRQRPAVKSRLVVAKQEEGTTMNRFTRVSKSIQSTEEKTDVISKHAVTTSSETKASTSTPSRKRKAVKAIVDDSDSSADEAPRTAAPSSTRKTSERDILPAKRGRGRPPKKSKPAPVSLKRGRSLSVSESEQSSTDKLFKRLRLESSPSRDSSPVTAATSIADSEADSELESSPAPKLPVEVLDLIELHAALLKTLTIHYAHNGSHVPADLRILCPNVSRAWGKKAVTDVDIRTCLGILNLKTMKPLFSLSDYGRGKVCIELDQSQTSGLLVESELNHKFRANIQSLWSQSQFNKHRSIPTSFIQSLPQASIALCESVTKACAVTAKGKQRLDDLKQGIAAKKLEKEAKIAPKSLSASSPSSLTNPDGSKMSLLDRIRFKQMQKAALPAGLSPAELERHAAFQRVDEVTALIGMLSRASSGGMGRISFTMPVMLQKLKDSFRMGISKEEGAICIRLIAKEVAPTWIKVVTISGKENVVVETDQQLSKAEIAKRVQNLTVKN</sequence>
<accession>W3WLZ9</accession>
<dbReference type="Pfam" id="PF16679">
    <property type="entry name" value="CDT1_C"/>
    <property type="match status" value="1"/>
</dbReference>
<feature type="region of interest" description="Disordered" evidence="3">
    <location>
        <begin position="1"/>
        <end position="179"/>
    </location>
</feature>
<dbReference type="Proteomes" id="UP000030651">
    <property type="component" value="Unassembled WGS sequence"/>
</dbReference>
<evidence type="ECO:0000256" key="3">
    <source>
        <dbReference type="SAM" id="MobiDB-lite"/>
    </source>
</evidence>
<evidence type="ECO:0000256" key="2">
    <source>
        <dbReference type="ARBA" id="ARBA00023306"/>
    </source>
</evidence>
<dbReference type="KEGG" id="pfy:PFICI_13377"/>
<evidence type="ECO:0000259" key="4">
    <source>
        <dbReference type="Pfam" id="PF16679"/>
    </source>
</evidence>
<dbReference type="InParanoid" id="W3WLZ9"/>
<feature type="compositionally biased region" description="Low complexity" evidence="3">
    <location>
        <begin position="129"/>
        <end position="138"/>
    </location>
</feature>
<feature type="compositionally biased region" description="Polar residues" evidence="3">
    <location>
        <begin position="151"/>
        <end position="164"/>
    </location>
</feature>
<dbReference type="InterPro" id="IPR032054">
    <property type="entry name" value="Cdt1_C"/>
</dbReference>